<dbReference type="Proteomes" id="UP001190700">
    <property type="component" value="Unassembled WGS sequence"/>
</dbReference>
<feature type="transmembrane region" description="Helical" evidence="2">
    <location>
        <begin position="409"/>
        <end position="427"/>
    </location>
</feature>
<keyword evidence="2" id="KW-0472">Membrane</keyword>
<feature type="compositionally biased region" description="Polar residues" evidence="1">
    <location>
        <begin position="1"/>
        <end position="10"/>
    </location>
</feature>
<feature type="transmembrane region" description="Helical" evidence="2">
    <location>
        <begin position="708"/>
        <end position="730"/>
    </location>
</feature>
<feature type="transmembrane region" description="Helical" evidence="2">
    <location>
        <begin position="439"/>
        <end position="459"/>
    </location>
</feature>
<keyword evidence="2" id="KW-0812">Transmembrane</keyword>
<evidence type="ECO:0000313" key="4">
    <source>
        <dbReference type="EMBL" id="KAK3257190.1"/>
    </source>
</evidence>
<gene>
    <name evidence="4" type="ORF">CYMTET_33714</name>
</gene>
<comment type="caution">
    <text evidence="4">The sequence shown here is derived from an EMBL/GenBank/DDBJ whole genome shotgun (WGS) entry which is preliminary data.</text>
</comment>
<feature type="transmembrane region" description="Helical" evidence="2">
    <location>
        <begin position="354"/>
        <end position="377"/>
    </location>
</feature>
<evidence type="ECO:0000256" key="2">
    <source>
        <dbReference type="SAM" id="Phobius"/>
    </source>
</evidence>
<dbReference type="GO" id="GO:0005509">
    <property type="term" value="F:calcium ion binding"/>
    <property type="evidence" value="ECO:0007669"/>
    <property type="project" value="InterPro"/>
</dbReference>
<dbReference type="PROSITE" id="PS00018">
    <property type="entry name" value="EF_HAND_1"/>
    <property type="match status" value="1"/>
</dbReference>
<feature type="transmembrane region" description="Helical" evidence="2">
    <location>
        <begin position="300"/>
        <end position="318"/>
    </location>
</feature>
<dbReference type="AlphaFoldDB" id="A0AAE0FCM1"/>
<feature type="transmembrane region" description="Helical" evidence="2">
    <location>
        <begin position="590"/>
        <end position="608"/>
    </location>
</feature>
<evidence type="ECO:0000256" key="1">
    <source>
        <dbReference type="SAM" id="MobiDB-lite"/>
    </source>
</evidence>
<organism evidence="4 5">
    <name type="scientific">Cymbomonas tetramitiformis</name>
    <dbReference type="NCBI Taxonomy" id="36881"/>
    <lineage>
        <taxon>Eukaryota</taxon>
        <taxon>Viridiplantae</taxon>
        <taxon>Chlorophyta</taxon>
        <taxon>Pyramimonadophyceae</taxon>
        <taxon>Pyramimonadales</taxon>
        <taxon>Pyramimonadaceae</taxon>
        <taxon>Cymbomonas</taxon>
    </lineage>
</organism>
<keyword evidence="2" id="KW-1133">Transmembrane helix</keyword>
<dbReference type="PROSITE" id="PS50222">
    <property type="entry name" value="EF_HAND_2"/>
    <property type="match status" value="1"/>
</dbReference>
<feature type="transmembrane region" description="Helical" evidence="2">
    <location>
        <begin position="552"/>
        <end position="570"/>
    </location>
</feature>
<feature type="domain" description="EF-hand" evidence="3">
    <location>
        <begin position="118"/>
        <end position="153"/>
    </location>
</feature>
<evidence type="ECO:0000259" key="3">
    <source>
        <dbReference type="PROSITE" id="PS50222"/>
    </source>
</evidence>
<feature type="transmembrane region" description="Helical" evidence="2">
    <location>
        <begin position="680"/>
        <end position="702"/>
    </location>
</feature>
<feature type="region of interest" description="Disordered" evidence="1">
    <location>
        <begin position="1"/>
        <end position="32"/>
    </location>
</feature>
<name>A0AAE0FCM1_9CHLO</name>
<dbReference type="InterPro" id="IPR002048">
    <property type="entry name" value="EF_hand_dom"/>
</dbReference>
<proteinExistence type="predicted"/>
<accession>A0AAE0FCM1</accession>
<protein>
    <recommendedName>
        <fullName evidence="3">EF-hand domain-containing protein</fullName>
    </recommendedName>
</protein>
<keyword evidence="5" id="KW-1185">Reference proteome</keyword>
<dbReference type="InterPro" id="IPR018247">
    <property type="entry name" value="EF_Hand_1_Ca_BS"/>
</dbReference>
<evidence type="ECO:0000313" key="5">
    <source>
        <dbReference type="Proteomes" id="UP001190700"/>
    </source>
</evidence>
<sequence>MASVEIQSPRTDPLDRDGEQTGRSSVSSWDKELRNVPEKVVKGVTFSYANPVAGQFATDDNSEFPKVLEPKDNLQGVAQSWEEAECFSKIVSPEMPAPPAQSEHSSAEDFDIENTDCFLAASIANFFRAADRNGDGVLEVSEIAMALAVYDIQSFASCPEGVPTSDEMEGCDSNASQNDRVAENFSSLSRIPTMFEFRPTAERFGLDKAVMLALQHLDDTPDFEDASIEDEVYQIKRLFSKAVPLGKASSPKAMATFIKSQVHNDESTLKSLAAKFDTIAASHDNSLTFTFDWRLFAWPLYYFVLANLAAASLLVATAEISADSPYYQYSHCDEIQGDPHIYNVFRDGNRNACLIMLFVVLPLHAAPLVFFACELMCPDCIPQRWHHFNWLIEELYNSTYGSMKKLGTVFWFTSVFIPITHCIQLFFDSTVVTNDFKSMMAVTITYYLVAIIMLVSGILQAKSLTSGGRLAYARERYYLSVDCPIIVPYTTEVNNGADVYKRFQQNIEAKAQSKRINPDEIFESWVRLRAVWRLIGNAWLFATNLEPSKKNLFFIVPALFYGCMPVRTLGVDEDFCWGHKNYTLDEMNNFFVGIPGGIAIFLFQYELCKISSWYTLRVSMMEMLKDCICHISARNSLEVPGGNGVPFVALLQPGNLWSWLKLRVFVQEYFDAENIARSEVAIAGVLVTEVLAMSLFVYGAAFHLGYQVFYAGFLLFVNTTYVTGVTYCAVQINLKQEEQRTALINESFRLEFVARNSKRSGQHSQVEEKTEELELVLHTVNYLSENDHVMCVLNIPMTPTTFALLRSYIVAGISTAFALLEDWTGLFHLRELGNPAD</sequence>
<reference evidence="4 5" key="1">
    <citation type="journal article" date="2015" name="Genome Biol. Evol.">
        <title>Comparative Genomics of a Bacterivorous Green Alga Reveals Evolutionary Causalities and Consequences of Phago-Mixotrophic Mode of Nutrition.</title>
        <authorList>
            <person name="Burns J.A."/>
            <person name="Paasch A."/>
            <person name="Narechania A."/>
            <person name="Kim E."/>
        </authorList>
    </citation>
    <scope>NUCLEOTIDE SEQUENCE [LARGE SCALE GENOMIC DNA]</scope>
    <source>
        <strain evidence="4 5">PLY_AMNH</strain>
    </source>
</reference>
<dbReference type="EMBL" id="LGRX02020873">
    <property type="protein sequence ID" value="KAK3257190.1"/>
    <property type="molecule type" value="Genomic_DNA"/>
</dbReference>